<gene>
    <name evidence="1" type="ORF">AVEN_150193_1</name>
</gene>
<accession>A0A4Y2X3P2</accession>
<sequence>MTVTPAVGAKVLVVTRHQRKRTSETVPLGKQNRLQTVAQLAVQYNAGPSASVSEHTIQLTLLDMGLCSRRSTRVPLLTKRRRQLHLQ</sequence>
<comment type="caution">
    <text evidence="1">The sequence shown here is derived from an EMBL/GenBank/DDBJ whole genome shotgun (WGS) entry which is preliminary data.</text>
</comment>
<proteinExistence type="predicted"/>
<dbReference type="EMBL" id="BGPR01070994">
    <property type="protein sequence ID" value="GBO44315.1"/>
    <property type="molecule type" value="Genomic_DNA"/>
</dbReference>
<dbReference type="OrthoDB" id="8060176at2759"/>
<evidence type="ECO:0008006" key="3">
    <source>
        <dbReference type="Google" id="ProtNLM"/>
    </source>
</evidence>
<name>A0A4Y2X3P2_ARAVE</name>
<evidence type="ECO:0000313" key="1">
    <source>
        <dbReference type="EMBL" id="GBO44315.1"/>
    </source>
</evidence>
<organism evidence="1 2">
    <name type="scientific">Araneus ventricosus</name>
    <name type="common">Orbweaver spider</name>
    <name type="synonym">Epeira ventricosa</name>
    <dbReference type="NCBI Taxonomy" id="182803"/>
    <lineage>
        <taxon>Eukaryota</taxon>
        <taxon>Metazoa</taxon>
        <taxon>Ecdysozoa</taxon>
        <taxon>Arthropoda</taxon>
        <taxon>Chelicerata</taxon>
        <taxon>Arachnida</taxon>
        <taxon>Araneae</taxon>
        <taxon>Araneomorphae</taxon>
        <taxon>Entelegynae</taxon>
        <taxon>Araneoidea</taxon>
        <taxon>Araneidae</taxon>
        <taxon>Araneus</taxon>
    </lineage>
</organism>
<keyword evidence="2" id="KW-1185">Reference proteome</keyword>
<dbReference type="Proteomes" id="UP000499080">
    <property type="component" value="Unassembled WGS sequence"/>
</dbReference>
<evidence type="ECO:0000313" key="2">
    <source>
        <dbReference type="Proteomes" id="UP000499080"/>
    </source>
</evidence>
<dbReference type="AlphaFoldDB" id="A0A4Y2X3P2"/>
<reference evidence="1 2" key="1">
    <citation type="journal article" date="2019" name="Sci. Rep.">
        <title>Orb-weaving spider Araneus ventricosus genome elucidates the spidroin gene catalogue.</title>
        <authorList>
            <person name="Kono N."/>
            <person name="Nakamura H."/>
            <person name="Ohtoshi R."/>
            <person name="Moran D.A.P."/>
            <person name="Shinohara A."/>
            <person name="Yoshida Y."/>
            <person name="Fujiwara M."/>
            <person name="Mori M."/>
            <person name="Tomita M."/>
            <person name="Arakawa K."/>
        </authorList>
    </citation>
    <scope>NUCLEOTIDE SEQUENCE [LARGE SCALE GENOMIC DNA]</scope>
</reference>
<protein>
    <recommendedName>
        <fullName evidence="3">Transposase Tc1-like domain-containing protein</fullName>
    </recommendedName>
</protein>